<feature type="domain" description="Aminoglycoside phosphotransferase" evidence="3">
    <location>
        <begin position="88"/>
        <end position="326"/>
    </location>
</feature>
<dbReference type="Gene3D" id="3.30.300.30">
    <property type="match status" value="1"/>
</dbReference>
<dbReference type="InterPro" id="IPR002575">
    <property type="entry name" value="Aminoglycoside_PTrfase"/>
</dbReference>
<comment type="caution">
    <text evidence="5">The sequence shown here is derived from an EMBL/GenBank/DDBJ whole genome shotgun (WGS) entry which is preliminary data.</text>
</comment>
<gene>
    <name evidence="5" type="ORF">AARAC_011203</name>
</gene>
<dbReference type="InterPro" id="IPR020845">
    <property type="entry name" value="AMP-binding_CS"/>
</dbReference>
<dbReference type="EMBL" id="NEXV01000090">
    <property type="protein sequence ID" value="PIG88851.1"/>
    <property type="molecule type" value="Genomic_DNA"/>
</dbReference>
<accession>A0A2G7G9X4</accession>
<dbReference type="PANTHER" id="PTHR43201:SF15">
    <property type="entry name" value="AMP BINDING ENZYME, PUTATIVE (AFU_ORTHOLOGUE AFUA_6G11340)-RELATED"/>
    <property type="match status" value="1"/>
</dbReference>
<dbReference type="GO" id="GO:0031956">
    <property type="term" value="F:medium-chain fatty acid-CoA ligase activity"/>
    <property type="evidence" value="ECO:0007669"/>
    <property type="project" value="TreeGrafter"/>
</dbReference>
<protein>
    <submittedName>
        <fullName evidence="5">Peroxisomal AMP binding enzyme</fullName>
    </submittedName>
</protein>
<sequence>MVSESIILITGVLMLPVSSSFSFTILDKGSDSSNDFNIDPHSYTSGRWLRHDKLQRESRYIKFDFDALCRRVLELTPEADAITACQKIEGGFNRVFIFHLNNAKRIVARLPLTLAGPARLTTASEVATVKYLQTKTRVPIPEILDWSDNATDDCNLVGSEYIIMEHADGVQLHQKWQSLAGDQKIRCIQSIYENLKEVVDLEFPSFGSLYYANGPPDLDNRRPLGSNIVDFSDGLIDAGLSRLPPTVPDAGSRPSYHGTIQAHMNLLGHARKVLKQMSADPRIQGVATPLLFHSDLHKRNIFVSEDDPSIVSGIIDWQAASIEPAWWHADEVPDFAMPSESGSNLCLQAFEACTQFLTPSYRTWKDGAVALRDDLIATAQDWEELGFAGQCAYPLPTPKELARHKKEFKLFVAAHDLKRDLASLLDTATDGWMPAEQLETTTQTNKEMFREMLHEVLINEDMEDEPVTDEAVLSPLPPSACPVLLPKAKMGVLSEPSNGVNPQTQSPELASIPSLPLFLAAKNHAQTNPEKVAVIDTTKHQQFTFGQLLADTAALKKQILEQLKLTETGDLQERRIAFLTPNGYDYVVTQWAIWAAGGVTVPLCTTHPVKELLYTIGDSDPSLIILHPSFAHFETPLREGTKNSIPFMDLDPFTQSVAPTAVQLPPFSSQCPLDRRALMIYTSGTTSSPKGCVTTHKNITFQAECLVKAWKYAPSDHLIHVLPLHHVHGIINGLTASFISGVTVEMHPKFDPKVIWSRWQDRGSSTMFMAVPTIYSRLVDYFEAHIRGTEQESAARDGARALRLVVSGSAALPTPIKAKFAEITGQTLLERYGMTEIGMAISCGLEVEQRIDGSVGWPLPGVQVRLTEKETGQVVESVDEDGQIEIKGDNVFLEYWRRPEATVKEFTTDGWFKTGDVARRDASGAYFIQGRASVDLIKSGGYKISALEVERKMLGLDIIQEVAVVGLADEEWGQRVAAVVKQRPGTEPLELQNLRTQLKQEMAPYKIPTVLKLVDNIERNAMGKVNKKTIIQKYWPSA</sequence>
<evidence type="ECO:0000313" key="5">
    <source>
        <dbReference type="EMBL" id="PIG88851.1"/>
    </source>
</evidence>
<reference evidence="5 6" key="1">
    <citation type="submission" date="2017-05" db="EMBL/GenBank/DDBJ databases">
        <title>Genome sequence for an aflatoxigenic pathogen of Argentinian peanut, Aspergillus arachidicola.</title>
        <authorList>
            <person name="Moore G."/>
            <person name="Beltz S.B."/>
            <person name="Mack B.M."/>
        </authorList>
    </citation>
    <scope>NUCLEOTIDE SEQUENCE [LARGE SCALE GENOMIC DNA]</scope>
    <source>
        <strain evidence="5 6">CBS 117610</strain>
    </source>
</reference>
<dbReference type="Pfam" id="PF00501">
    <property type="entry name" value="AMP-binding"/>
    <property type="match status" value="1"/>
</dbReference>
<keyword evidence="6" id="KW-1185">Reference proteome</keyword>
<dbReference type="Pfam" id="PF01636">
    <property type="entry name" value="APH"/>
    <property type="match status" value="1"/>
</dbReference>
<dbReference type="InterPro" id="IPR011009">
    <property type="entry name" value="Kinase-like_dom_sf"/>
</dbReference>
<evidence type="ECO:0000313" key="6">
    <source>
        <dbReference type="Proteomes" id="UP000231358"/>
    </source>
</evidence>
<proteinExistence type="predicted"/>
<dbReference type="InterPro" id="IPR000873">
    <property type="entry name" value="AMP-dep_synth/lig_dom"/>
</dbReference>
<feature type="chain" id="PRO_5013835772" evidence="1">
    <location>
        <begin position="21"/>
        <end position="1038"/>
    </location>
</feature>
<dbReference type="GO" id="GO:0006631">
    <property type="term" value="P:fatty acid metabolic process"/>
    <property type="evidence" value="ECO:0007669"/>
    <property type="project" value="TreeGrafter"/>
</dbReference>
<dbReference type="PROSITE" id="PS00455">
    <property type="entry name" value="AMP_BINDING"/>
    <property type="match status" value="1"/>
</dbReference>
<dbReference type="InterPro" id="IPR042099">
    <property type="entry name" value="ANL_N_sf"/>
</dbReference>
<dbReference type="PANTHER" id="PTHR43201">
    <property type="entry name" value="ACYL-COA SYNTHETASE"/>
    <property type="match status" value="1"/>
</dbReference>
<feature type="signal peptide" evidence="1">
    <location>
        <begin position="1"/>
        <end position="20"/>
    </location>
</feature>
<evidence type="ECO:0000256" key="1">
    <source>
        <dbReference type="SAM" id="SignalP"/>
    </source>
</evidence>
<dbReference type="SUPFAM" id="SSF56112">
    <property type="entry name" value="Protein kinase-like (PK-like)"/>
    <property type="match status" value="1"/>
</dbReference>
<evidence type="ECO:0000259" key="4">
    <source>
        <dbReference type="Pfam" id="PF13193"/>
    </source>
</evidence>
<name>A0A2G7G9X4_9EURO</name>
<dbReference type="InterPro" id="IPR025110">
    <property type="entry name" value="AMP-bd_C"/>
</dbReference>
<organism evidence="5 6">
    <name type="scientific">Aspergillus arachidicola</name>
    <dbReference type="NCBI Taxonomy" id="656916"/>
    <lineage>
        <taxon>Eukaryota</taxon>
        <taxon>Fungi</taxon>
        <taxon>Dikarya</taxon>
        <taxon>Ascomycota</taxon>
        <taxon>Pezizomycotina</taxon>
        <taxon>Eurotiomycetes</taxon>
        <taxon>Eurotiomycetidae</taxon>
        <taxon>Eurotiales</taxon>
        <taxon>Aspergillaceae</taxon>
        <taxon>Aspergillus</taxon>
        <taxon>Aspergillus subgen. Circumdati</taxon>
    </lineage>
</organism>
<dbReference type="SUPFAM" id="SSF56801">
    <property type="entry name" value="Acetyl-CoA synthetase-like"/>
    <property type="match status" value="1"/>
</dbReference>
<keyword evidence="1" id="KW-0732">Signal</keyword>
<dbReference type="AlphaFoldDB" id="A0A2G7G9X4"/>
<dbReference type="Pfam" id="PF13193">
    <property type="entry name" value="AMP-binding_C"/>
    <property type="match status" value="1"/>
</dbReference>
<feature type="domain" description="AMP-dependent synthetase/ligase" evidence="2">
    <location>
        <begin position="523"/>
        <end position="896"/>
    </location>
</feature>
<evidence type="ECO:0000259" key="2">
    <source>
        <dbReference type="Pfam" id="PF00501"/>
    </source>
</evidence>
<dbReference type="Proteomes" id="UP000231358">
    <property type="component" value="Unassembled WGS sequence"/>
</dbReference>
<dbReference type="InterPro" id="IPR045851">
    <property type="entry name" value="AMP-bd_C_sf"/>
</dbReference>
<dbReference type="STRING" id="656916.A0A2G7G9X4"/>
<dbReference type="CDD" id="cd05941">
    <property type="entry name" value="MCS"/>
    <property type="match status" value="1"/>
</dbReference>
<dbReference type="Gene3D" id="3.40.50.12780">
    <property type="entry name" value="N-terminal domain of ligase-like"/>
    <property type="match status" value="1"/>
</dbReference>
<evidence type="ECO:0000259" key="3">
    <source>
        <dbReference type="Pfam" id="PF01636"/>
    </source>
</evidence>
<feature type="domain" description="AMP-binding enzyme C-terminal" evidence="4">
    <location>
        <begin position="948"/>
        <end position="1024"/>
    </location>
</feature>